<name>A0A9Q8PLA4_PASFU</name>
<accession>A0A9Q8PLA4</accession>
<dbReference type="OrthoDB" id="5216128at2759"/>
<keyword evidence="1" id="KW-1133">Transmembrane helix</keyword>
<dbReference type="RefSeq" id="XP_047768924.1">
    <property type="nucleotide sequence ID" value="XM_047912604.1"/>
</dbReference>
<evidence type="ECO:0000256" key="1">
    <source>
        <dbReference type="SAM" id="Phobius"/>
    </source>
</evidence>
<gene>
    <name evidence="2" type="ORF">CLAFUR5_13456</name>
</gene>
<dbReference type="KEGG" id="ffu:CLAFUR5_13456"/>
<keyword evidence="3" id="KW-1185">Reference proteome</keyword>
<evidence type="ECO:0000313" key="2">
    <source>
        <dbReference type="EMBL" id="UJO24558.1"/>
    </source>
</evidence>
<keyword evidence="1" id="KW-0472">Membrane</keyword>
<sequence>MPTTLLSQHPYLLLFAGTLGLLPLSIGTLGLLHPSSGWTIFNLPKPSTPSAQKVGEDFFLFWASRDVFMGLVTSAAWYHGDRKMMGYVMFMATMVGVVDGVMSRRVKGNGEWVHWGFVPVLGAVGGGLVGWWD</sequence>
<dbReference type="GeneID" id="71993334"/>
<protein>
    <submittedName>
        <fullName evidence="2">Uncharacterized protein</fullName>
    </submittedName>
</protein>
<feature type="transmembrane region" description="Helical" evidence="1">
    <location>
        <begin position="84"/>
        <end position="101"/>
    </location>
</feature>
<dbReference type="Proteomes" id="UP000756132">
    <property type="component" value="Chromosome 12"/>
</dbReference>
<dbReference type="Pfam" id="PF14087">
    <property type="entry name" value="DUF4267"/>
    <property type="match status" value="1"/>
</dbReference>
<proteinExistence type="predicted"/>
<keyword evidence="1" id="KW-0812">Transmembrane</keyword>
<feature type="transmembrane region" description="Helical" evidence="1">
    <location>
        <begin position="12"/>
        <end position="32"/>
    </location>
</feature>
<dbReference type="AlphaFoldDB" id="A0A9Q8PLA4"/>
<dbReference type="InterPro" id="IPR025363">
    <property type="entry name" value="DUF4267"/>
</dbReference>
<reference evidence="2" key="1">
    <citation type="submission" date="2021-12" db="EMBL/GenBank/DDBJ databases">
        <authorList>
            <person name="Zaccaron A."/>
            <person name="Stergiopoulos I."/>
        </authorList>
    </citation>
    <scope>NUCLEOTIDE SEQUENCE</scope>
    <source>
        <strain evidence="2">Race5_Kim</strain>
    </source>
</reference>
<feature type="transmembrane region" description="Helical" evidence="1">
    <location>
        <begin position="113"/>
        <end position="132"/>
    </location>
</feature>
<dbReference type="EMBL" id="CP090174">
    <property type="protein sequence ID" value="UJO24558.1"/>
    <property type="molecule type" value="Genomic_DNA"/>
</dbReference>
<reference evidence="2" key="2">
    <citation type="journal article" date="2022" name="Microb. Genom.">
        <title>A chromosome-scale genome assembly of the tomato pathogen Cladosporium fulvum reveals a compartmentalized genome architecture and the presence of a dispensable chromosome.</title>
        <authorList>
            <person name="Zaccaron A.Z."/>
            <person name="Chen L.H."/>
            <person name="Samaras A."/>
            <person name="Stergiopoulos I."/>
        </authorList>
    </citation>
    <scope>NUCLEOTIDE SEQUENCE</scope>
    <source>
        <strain evidence="2">Race5_Kim</strain>
    </source>
</reference>
<organism evidence="2 3">
    <name type="scientific">Passalora fulva</name>
    <name type="common">Tomato leaf mold</name>
    <name type="synonym">Cladosporium fulvum</name>
    <dbReference type="NCBI Taxonomy" id="5499"/>
    <lineage>
        <taxon>Eukaryota</taxon>
        <taxon>Fungi</taxon>
        <taxon>Dikarya</taxon>
        <taxon>Ascomycota</taxon>
        <taxon>Pezizomycotina</taxon>
        <taxon>Dothideomycetes</taxon>
        <taxon>Dothideomycetidae</taxon>
        <taxon>Mycosphaerellales</taxon>
        <taxon>Mycosphaerellaceae</taxon>
        <taxon>Fulvia</taxon>
    </lineage>
</organism>
<evidence type="ECO:0000313" key="3">
    <source>
        <dbReference type="Proteomes" id="UP000756132"/>
    </source>
</evidence>